<proteinExistence type="predicted"/>
<accession>A0A2R6NI20</accession>
<evidence type="ECO:0000313" key="2">
    <source>
        <dbReference type="Proteomes" id="UP000186601"/>
    </source>
</evidence>
<feature type="non-terminal residue" evidence="1">
    <location>
        <position position="198"/>
    </location>
</feature>
<keyword evidence="2" id="KW-1185">Reference proteome</keyword>
<dbReference type="OrthoDB" id="539213at2759"/>
<dbReference type="Proteomes" id="UP000186601">
    <property type="component" value="Unassembled WGS sequence"/>
</dbReference>
<sequence>MSALHAVHRLYEVVRTIRDAPEEIQALQGQAQLLENILPRPSDVLQREDDSISIALLVSKARNLTLSVDKFLDKATTTLQGKRKVKKLKWLFNADEAKEFVEGVLRIAFCEESFASIHDHLHGSFTDVHAHLYETLAGVREAVQEKLTISLEVFMCTLLTSLSPELRIIANEQRRGESHDFDQYSILYDISDVTEAPD</sequence>
<name>A0A2R6NI20_9APHY</name>
<organism evidence="1 2">
    <name type="scientific">Hermanssonia centrifuga</name>
    <dbReference type="NCBI Taxonomy" id="98765"/>
    <lineage>
        <taxon>Eukaryota</taxon>
        <taxon>Fungi</taxon>
        <taxon>Dikarya</taxon>
        <taxon>Basidiomycota</taxon>
        <taxon>Agaricomycotina</taxon>
        <taxon>Agaricomycetes</taxon>
        <taxon>Polyporales</taxon>
        <taxon>Meruliaceae</taxon>
        <taxon>Hermanssonia</taxon>
    </lineage>
</organism>
<dbReference type="STRING" id="98765.A0A2R6NI20"/>
<comment type="caution">
    <text evidence="1">The sequence shown here is derived from an EMBL/GenBank/DDBJ whole genome shotgun (WGS) entry which is preliminary data.</text>
</comment>
<protein>
    <submittedName>
        <fullName evidence="1">Uncharacterized protein</fullName>
    </submittedName>
</protein>
<reference evidence="1 2" key="1">
    <citation type="submission" date="2018-02" db="EMBL/GenBank/DDBJ databases">
        <title>Genome sequence of the basidiomycete white-rot fungus Phlebia centrifuga.</title>
        <authorList>
            <person name="Granchi Z."/>
            <person name="Peng M."/>
            <person name="de Vries R.P."/>
            <person name="Hilden K."/>
            <person name="Makela M.R."/>
            <person name="Grigoriev I."/>
            <person name="Riley R."/>
        </authorList>
    </citation>
    <scope>NUCLEOTIDE SEQUENCE [LARGE SCALE GENOMIC DNA]</scope>
    <source>
        <strain evidence="1 2">FBCC195</strain>
    </source>
</reference>
<gene>
    <name evidence="1" type="ORF">PHLCEN_2v12102</name>
</gene>
<dbReference type="EMBL" id="MLYV02001224">
    <property type="protein sequence ID" value="PSR72036.1"/>
    <property type="molecule type" value="Genomic_DNA"/>
</dbReference>
<evidence type="ECO:0000313" key="1">
    <source>
        <dbReference type="EMBL" id="PSR72036.1"/>
    </source>
</evidence>
<dbReference type="AlphaFoldDB" id="A0A2R6NI20"/>